<accession>A0A812LQ98</accession>
<proteinExistence type="predicted"/>
<dbReference type="Proteomes" id="UP000649617">
    <property type="component" value="Unassembled WGS sequence"/>
</dbReference>
<evidence type="ECO:0000313" key="2">
    <source>
        <dbReference type="Proteomes" id="UP000649617"/>
    </source>
</evidence>
<keyword evidence="2" id="KW-1185">Reference proteome</keyword>
<comment type="caution">
    <text evidence="1">The sequence shown here is derived from an EMBL/GenBank/DDBJ whole genome shotgun (WGS) entry which is preliminary data.</text>
</comment>
<gene>
    <name evidence="1" type="ORF">SPIL2461_LOCUS4862</name>
</gene>
<evidence type="ECO:0000313" key="1">
    <source>
        <dbReference type="EMBL" id="CAE7251309.1"/>
    </source>
</evidence>
<protein>
    <submittedName>
        <fullName evidence="1">Uncharacterized protein</fullName>
    </submittedName>
</protein>
<name>A0A812LQ98_SYMPI</name>
<organism evidence="1 2">
    <name type="scientific">Symbiodinium pilosum</name>
    <name type="common">Dinoflagellate</name>
    <dbReference type="NCBI Taxonomy" id="2952"/>
    <lineage>
        <taxon>Eukaryota</taxon>
        <taxon>Sar</taxon>
        <taxon>Alveolata</taxon>
        <taxon>Dinophyceae</taxon>
        <taxon>Suessiales</taxon>
        <taxon>Symbiodiniaceae</taxon>
        <taxon>Symbiodinium</taxon>
    </lineage>
</organism>
<dbReference type="AlphaFoldDB" id="A0A812LQ98"/>
<reference evidence="1" key="1">
    <citation type="submission" date="2021-02" db="EMBL/GenBank/DDBJ databases">
        <authorList>
            <person name="Dougan E. K."/>
            <person name="Rhodes N."/>
            <person name="Thang M."/>
            <person name="Chan C."/>
        </authorList>
    </citation>
    <scope>NUCLEOTIDE SEQUENCE</scope>
</reference>
<feature type="non-terminal residue" evidence="1">
    <location>
        <position position="1"/>
    </location>
</feature>
<sequence length="105" mass="11665">MAYGFPGCLGASGRRPGHRAQWLQDSTVRDALRAEVELDLRELLHLPSRAPASAALCWRKPYEECCLVNTQAPITTLPKWSLGIVLLKVRDPTGRDHFLKVVQGS</sequence>
<dbReference type="EMBL" id="CAJNIZ010006602">
    <property type="protein sequence ID" value="CAE7251309.1"/>
    <property type="molecule type" value="Genomic_DNA"/>
</dbReference>